<evidence type="ECO:0000313" key="2">
    <source>
        <dbReference type="Proteomes" id="UP000218263"/>
    </source>
</evidence>
<gene>
    <name evidence="1" type="ORF">MgSA37_01393</name>
</gene>
<dbReference type="Proteomes" id="UP000218263">
    <property type="component" value="Chromosome"/>
</dbReference>
<protein>
    <submittedName>
        <fullName evidence="1">Uncharacterized protein</fullName>
    </submittedName>
</protein>
<dbReference type="AlphaFoldDB" id="A0A120MYM2"/>
<dbReference type="EMBL" id="AP017313">
    <property type="protein sequence ID" value="BAU53226.1"/>
    <property type="molecule type" value="Genomic_DNA"/>
</dbReference>
<evidence type="ECO:0000313" key="1">
    <source>
        <dbReference type="EMBL" id="BAU53226.1"/>
    </source>
</evidence>
<accession>A0A120MYM2</accession>
<name>A0A120MYM2_9SPHI</name>
<dbReference type="RefSeq" id="WP_157750478.1">
    <property type="nucleotide sequence ID" value="NZ_AP017313.1"/>
</dbReference>
<keyword evidence="2" id="KW-1185">Reference proteome</keyword>
<organism evidence="1 2">
    <name type="scientific">Mucilaginibacter gotjawali</name>
    <dbReference type="NCBI Taxonomy" id="1550579"/>
    <lineage>
        <taxon>Bacteria</taxon>
        <taxon>Pseudomonadati</taxon>
        <taxon>Bacteroidota</taxon>
        <taxon>Sphingobacteriia</taxon>
        <taxon>Sphingobacteriales</taxon>
        <taxon>Sphingobacteriaceae</taxon>
        <taxon>Mucilaginibacter</taxon>
    </lineage>
</organism>
<reference evidence="1 2" key="1">
    <citation type="submission" date="2015-12" db="EMBL/GenBank/DDBJ databases">
        <title>Genome sequence of Mucilaginibacter gotjawali.</title>
        <authorList>
            <person name="Lee J.S."/>
            <person name="Lee K.C."/>
            <person name="Kim K.K."/>
            <person name="Lee B.W."/>
        </authorList>
    </citation>
    <scope>NUCLEOTIDE SEQUENCE [LARGE SCALE GENOMIC DNA]</scope>
    <source>
        <strain evidence="1 2">SA3-7</strain>
    </source>
</reference>
<dbReference type="KEGG" id="mgot:MgSA37_01393"/>
<sequence>MLFANIYIKYGGSLDDLAIYVKSKFNIGDVNPSGKEQHRDGLNVGAGEYYCFELLGLELNLVVNQGEVLEEEYSEYQYYLYIKQLTEIEDEIFSGVIQLMAEVLKSNGILLAIELCK</sequence>
<proteinExistence type="predicted"/>